<keyword evidence="2" id="KW-1185">Reference proteome</keyword>
<evidence type="ECO:0000313" key="2">
    <source>
        <dbReference type="Proteomes" id="UP000829291"/>
    </source>
</evidence>
<evidence type="ECO:0000256" key="1">
    <source>
        <dbReference type="SAM" id="MobiDB-lite"/>
    </source>
</evidence>
<sequence length="748" mass="84538">MLTAYEKYNEIGTSIEAVRDMLTMDHLVDFLSHPLLTNSRLTRVIDDLDAMEIEKNWLSYVNVLNYINEKDYWVSTSSSDSISKQHSSLCTSSRGNMLSDGNAEKSPNVFGHTRGQKRTRKRTVTLAGRKHYKLERLAQLSDSGSFRVTESLYDLLKNSWDFGCILKTKRRFRSNCGGLRKSILAKYRKKHRETDWKNENLTLFIRKMNGMATPLTEKENQRNSEVKTSLLLPCKVDQLLRKLERFDPSLYKIHCSCVRRKFHTKLYNVCSCLNNLLSRMNGKMINSTYLVCEIRKDYLNFKLKRTPPLKCNSCLFSARVMTCDALDKCKLRKSGSRQRLISQSFWASKKADELLTGGFVHEDSSKACKSDNTDVTKDEVNTSIEISCDNCGDGVGDQKSAAEGSVCDLKDIGNLKLRDSSSISEVLQKLALSPFRLQETEQSYKLRSKIRDIVRSLMICTCEKPVTGHKATRSISIQAIVSSSSLEAIKHERKVLPVESKSSKALSVSKILSFVERKIFPSKSKKDPDRMIPLRCKRSAQFVQRPKLHGAAKSKNASTAENYLKAKEQGTRCRRSVRPNKSVKSQESSSSREAAKPKHKSKFKTSAPMSGGPLKSKEFTSSQKYPLPKELLASIASEISYALARSNSPVDFTNADEPDDLYDISVTVEIEESSQLSDNDTESVSRDTHLLPSMKSVKLVYDFRSPTPVDICLEDHHPVHPRAVKAHPEKSQTATALRLKTKIAHNHQ</sequence>
<protein>
    <submittedName>
        <fullName evidence="3">Uncharacterized protein LOC124293460</fullName>
    </submittedName>
</protein>
<dbReference type="Proteomes" id="UP000829291">
    <property type="component" value="Chromosome 3"/>
</dbReference>
<reference evidence="3" key="1">
    <citation type="submission" date="2025-08" db="UniProtKB">
        <authorList>
            <consortium name="RefSeq"/>
        </authorList>
    </citation>
    <scope>IDENTIFICATION</scope>
    <source>
        <tissue evidence="3">Thorax and Abdomen</tissue>
    </source>
</reference>
<feature type="compositionally biased region" description="Low complexity" evidence="1">
    <location>
        <begin position="582"/>
        <end position="591"/>
    </location>
</feature>
<name>A0ABM3FQI0_NEOLC</name>
<proteinExistence type="predicted"/>
<dbReference type="GeneID" id="124293460"/>
<dbReference type="RefSeq" id="XP_046590284.1">
    <property type="nucleotide sequence ID" value="XM_046734328.1"/>
</dbReference>
<feature type="region of interest" description="Disordered" evidence="1">
    <location>
        <begin position="543"/>
        <end position="621"/>
    </location>
</feature>
<evidence type="ECO:0000313" key="3">
    <source>
        <dbReference type="RefSeq" id="XP_046590284.1"/>
    </source>
</evidence>
<accession>A0ABM3FQI0</accession>
<gene>
    <name evidence="3" type="primary">LOC124293460</name>
</gene>
<organism evidence="2 3">
    <name type="scientific">Neodiprion lecontei</name>
    <name type="common">Redheaded pine sawfly</name>
    <dbReference type="NCBI Taxonomy" id="441921"/>
    <lineage>
        <taxon>Eukaryota</taxon>
        <taxon>Metazoa</taxon>
        <taxon>Ecdysozoa</taxon>
        <taxon>Arthropoda</taxon>
        <taxon>Hexapoda</taxon>
        <taxon>Insecta</taxon>
        <taxon>Pterygota</taxon>
        <taxon>Neoptera</taxon>
        <taxon>Endopterygota</taxon>
        <taxon>Hymenoptera</taxon>
        <taxon>Tenthredinoidea</taxon>
        <taxon>Diprionidae</taxon>
        <taxon>Diprioninae</taxon>
        <taxon>Neodiprion</taxon>
    </lineage>
</organism>